<evidence type="ECO:0000256" key="3">
    <source>
        <dbReference type="ARBA" id="ARBA00022630"/>
    </source>
</evidence>
<dbReference type="PANTHER" id="PTHR43014:SF2">
    <property type="entry name" value="MERCURIC REDUCTASE"/>
    <property type="match status" value="1"/>
</dbReference>
<keyword evidence="8" id="KW-0676">Redox-active center</keyword>
<dbReference type="PRINTS" id="PR00411">
    <property type="entry name" value="PNDRDTASEI"/>
</dbReference>
<comment type="cofactor">
    <cofactor evidence="1">
        <name>FAD</name>
        <dbReference type="ChEBI" id="CHEBI:57692"/>
    </cofactor>
</comment>
<dbReference type="Gene3D" id="3.30.390.30">
    <property type="match status" value="1"/>
</dbReference>
<keyword evidence="6" id="KW-0560">Oxidoreductase</keyword>
<evidence type="ECO:0000256" key="7">
    <source>
        <dbReference type="ARBA" id="ARBA00023157"/>
    </source>
</evidence>
<dbReference type="Pfam" id="PF02852">
    <property type="entry name" value="Pyr_redox_dim"/>
    <property type="match status" value="1"/>
</dbReference>
<evidence type="ECO:0000256" key="2">
    <source>
        <dbReference type="ARBA" id="ARBA00007532"/>
    </source>
</evidence>
<dbReference type="PROSITE" id="PS00076">
    <property type="entry name" value="PYRIDINE_REDOX_1"/>
    <property type="match status" value="1"/>
</dbReference>
<dbReference type="PIRSF" id="PIRSF000350">
    <property type="entry name" value="Mercury_reductase_MerA"/>
    <property type="match status" value="1"/>
</dbReference>
<dbReference type="InterPro" id="IPR004099">
    <property type="entry name" value="Pyr_nucl-diS_OxRdtase_dimer"/>
</dbReference>
<dbReference type="InterPro" id="IPR012999">
    <property type="entry name" value="Pyr_OxRdtase_I_AS"/>
</dbReference>
<reference evidence="11" key="1">
    <citation type="submission" date="2020-05" db="EMBL/GenBank/DDBJ databases">
        <authorList>
            <person name="Chiriac C."/>
            <person name="Salcher M."/>
            <person name="Ghai R."/>
            <person name="Kavagutti S V."/>
        </authorList>
    </citation>
    <scope>NUCLEOTIDE SEQUENCE</scope>
</reference>
<feature type="domain" description="FAD/NAD(P)-binding" evidence="10">
    <location>
        <begin position="5"/>
        <end position="325"/>
    </location>
</feature>
<protein>
    <submittedName>
        <fullName evidence="11">Unannotated protein</fullName>
    </submittedName>
</protein>
<dbReference type="AlphaFoldDB" id="A0A6J6S7V3"/>
<evidence type="ECO:0000313" key="11">
    <source>
        <dbReference type="EMBL" id="CAB4730705.1"/>
    </source>
</evidence>
<dbReference type="SUPFAM" id="SSF55424">
    <property type="entry name" value="FAD/NAD-linked reductases, dimerisation (C-terminal) domain"/>
    <property type="match status" value="1"/>
</dbReference>
<dbReference type="InterPro" id="IPR016156">
    <property type="entry name" value="FAD/NAD-linked_Rdtase_dimer_sf"/>
</dbReference>
<dbReference type="GO" id="GO:0003955">
    <property type="term" value="F:NAD(P)H dehydrogenase (quinone) activity"/>
    <property type="evidence" value="ECO:0007669"/>
    <property type="project" value="TreeGrafter"/>
</dbReference>
<sequence length="464" mass="49953">MDEFDLLIIGTGSGNSLLSEEFSSWKVGIIERSVFGGTCLNAGCIPSKMLVLPADRMREAVEASERLNVEINAVSVDWPSLRDRIFGRIDPIAAGGTSYRQQQDNVTVFLGEARFLKERTLSIELHDGSTKVVSARHVVIAAGAHPHMPDLPGLQGTPFHTSDSIMRIEELPKHLIILGGGFIAAELGHVFSALGSHVSVIHRGSEMLRHTDSEISSRFTKAFSDQVDLHLNAAAVSVQHVGGSFELTLQSGSGEQSLLSGDALLVATGRTPNGRQLDVGKAGVNLDSSGYVLTDSTLLTDAPGVWALGDVRNSWQLKHLANQEAKVVSHNLLNPDSPISIDQRVIPHAVFSHPQIGSVGLTEQQLQAGGQNYVVGSCEYSNVAFGWALEDTTGFAKILIDPTDWRILGAHVLGPQAATLMQQIAQAMQFEVPADRLAKEQIWCHPALPEVLENALLSALRSPE</sequence>
<dbReference type="Pfam" id="PF07992">
    <property type="entry name" value="Pyr_redox_2"/>
    <property type="match status" value="1"/>
</dbReference>
<accession>A0A6J6S7V3</accession>
<proteinExistence type="inferred from homology"/>
<dbReference type="EMBL" id="CAEZYU010000008">
    <property type="protein sequence ID" value="CAB4730705.1"/>
    <property type="molecule type" value="Genomic_DNA"/>
</dbReference>
<evidence type="ECO:0000256" key="5">
    <source>
        <dbReference type="ARBA" id="ARBA00022857"/>
    </source>
</evidence>
<comment type="similarity">
    <text evidence="2">Belongs to the class-I pyridine nucleotide-disulfide oxidoreductase family.</text>
</comment>
<dbReference type="PRINTS" id="PR00368">
    <property type="entry name" value="FADPNR"/>
</dbReference>
<dbReference type="InterPro" id="IPR001100">
    <property type="entry name" value="Pyr_nuc-diS_OxRdtase"/>
</dbReference>
<dbReference type="PANTHER" id="PTHR43014">
    <property type="entry name" value="MERCURIC REDUCTASE"/>
    <property type="match status" value="1"/>
</dbReference>
<evidence type="ECO:0000259" key="9">
    <source>
        <dbReference type="Pfam" id="PF02852"/>
    </source>
</evidence>
<evidence type="ECO:0000256" key="1">
    <source>
        <dbReference type="ARBA" id="ARBA00001974"/>
    </source>
</evidence>
<feature type="domain" description="Pyridine nucleotide-disulphide oxidoreductase dimerisation" evidence="9">
    <location>
        <begin position="346"/>
        <end position="455"/>
    </location>
</feature>
<dbReference type="InterPro" id="IPR023753">
    <property type="entry name" value="FAD/NAD-binding_dom"/>
</dbReference>
<evidence type="ECO:0000256" key="8">
    <source>
        <dbReference type="ARBA" id="ARBA00023284"/>
    </source>
</evidence>
<organism evidence="11">
    <name type="scientific">freshwater metagenome</name>
    <dbReference type="NCBI Taxonomy" id="449393"/>
    <lineage>
        <taxon>unclassified sequences</taxon>
        <taxon>metagenomes</taxon>
        <taxon>ecological metagenomes</taxon>
    </lineage>
</organism>
<evidence type="ECO:0000256" key="4">
    <source>
        <dbReference type="ARBA" id="ARBA00022827"/>
    </source>
</evidence>
<dbReference type="Gene3D" id="3.50.50.60">
    <property type="entry name" value="FAD/NAD(P)-binding domain"/>
    <property type="match status" value="2"/>
</dbReference>
<keyword evidence="3" id="KW-0285">Flavoprotein</keyword>
<evidence type="ECO:0000256" key="6">
    <source>
        <dbReference type="ARBA" id="ARBA00023002"/>
    </source>
</evidence>
<dbReference type="NCBIfam" id="NF005884">
    <property type="entry name" value="PRK07846.1"/>
    <property type="match status" value="1"/>
</dbReference>
<keyword evidence="4" id="KW-0274">FAD</keyword>
<name>A0A6J6S7V3_9ZZZZ</name>
<dbReference type="GO" id="GO:0050660">
    <property type="term" value="F:flavin adenine dinucleotide binding"/>
    <property type="evidence" value="ECO:0007669"/>
    <property type="project" value="TreeGrafter"/>
</dbReference>
<dbReference type="SUPFAM" id="SSF51905">
    <property type="entry name" value="FAD/NAD(P)-binding domain"/>
    <property type="match status" value="1"/>
</dbReference>
<evidence type="ECO:0000259" key="10">
    <source>
        <dbReference type="Pfam" id="PF07992"/>
    </source>
</evidence>
<gene>
    <name evidence="11" type="ORF">UFOPK2766_00297</name>
</gene>
<keyword evidence="7" id="KW-1015">Disulfide bond</keyword>
<dbReference type="GO" id="GO:0016668">
    <property type="term" value="F:oxidoreductase activity, acting on a sulfur group of donors, NAD(P) as acceptor"/>
    <property type="evidence" value="ECO:0007669"/>
    <property type="project" value="InterPro"/>
</dbReference>
<dbReference type="InterPro" id="IPR036188">
    <property type="entry name" value="FAD/NAD-bd_sf"/>
</dbReference>
<keyword evidence="5" id="KW-0521">NADP</keyword>